<dbReference type="AlphaFoldDB" id="A0ABD3QP49"/>
<dbReference type="EMBL" id="JALLPJ020000111">
    <property type="protein sequence ID" value="KAL3802135.1"/>
    <property type="molecule type" value="Genomic_DNA"/>
</dbReference>
<organism evidence="2 3">
    <name type="scientific">Cyclotella atomus</name>
    <dbReference type="NCBI Taxonomy" id="382360"/>
    <lineage>
        <taxon>Eukaryota</taxon>
        <taxon>Sar</taxon>
        <taxon>Stramenopiles</taxon>
        <taxon>Ochrophyta</taxon>
        <taxon>Bacillariophyta</taxon>
        <taxon>Coscinodiscophyceae</taxon>
        <taxon>Thalassiosirophycidae</taxon>
        <taxon>Stephanodiscales</taxon>
        <taxon>Stephanodiscaceae</taxon>
        <taxon>Cyclotella</taxon>
    </lineage>
</organism>
<protein>
    <submittedName>
        <fullName evidence="2">Uncharacterized protein</fullName>
    </submittedName>
</protein>
<keyword evidence="3" id="KW-1185">Reference proteome</keyword>
<feature type="region of interest" description="Disordered" evidence="1">
    <location>
        <begin position="192"/>
        <end position="222"/>
    </location>
</feature>
<dbReference type="Proteomes" id="UP001530400">
    <property type="component" value="Unassembled WGS sequence"/>
</dbReference>
<gene>
    <name evidence="2" type="ORF">ACHAWO_004228</name>
</gene>
<reference evidence="2 3" key="1">
    <citation type="submission" date="2024-10" db="EMBL/GenBank/DDBJ databases">
        <title>Updated reference genomes for cyclostephanoid diatoms.</title>
        <authorList>
            <person name="Roberts W.R."/>
            <person name="Alverson A.J."/>
        </authorList>
    </citation>
    <scope>NUCLEOTIDE SEQUENCE [LARGE SCALE GENOMIC DNA]</scope>
    <source>
        <strain evidence="2 3">AJA010-31</strain>
    </source>
</reference>
<name>A0ABD3QP49_9STRA</name>
<accession>A0ABD3QP49</accession>
<sequence length="222" mass="24784">MSHEKQPEFTKAVGMDYRDISTKYVKDILLNDTELSIFGAEAVKEAMTVVVEDNQDFDRNAKVAFGRKSASVFDVPRGDDDYCGPPLSAQRSIALSKRWSDFSASQASRADRTGAAKKPEETGSVFSASIKQRLNPQARRGRGRHDVDSDLSEDSDVPSITNFCQVARMFKQMEDKHKRTVDQLKGRVKGLEKDNTDLSEQLKDAQEASKALLDPDLSSFRD</sequence>
<feature type="non-terminal residue" evidence="2">
    <location>
        <position position="222"/>
    </location>
</feature>
<evidence type="ECO:0000256" key="1">
    <source>
        <dbReference type="SAM" id="MobiDB-lite"/>
    </source>
</evidence>
<comment type="caution">
    <text evidence="2">The sequence shown here is derived from an EMBL/GenBank/DDBJ whole genome shotgun (WGS) entry which is preliminary data.</text>
</comment>
<feature type="compositionally biased region" description="Basic and acidic residues" evidence="1">
    <location>
        <begin position="192"/>
        <end position="207"/>
    </location>
</feature>
<evidence type="ECO:0000313" key="3">
    <source>
        <dbReference type="Proteomes" id="UP001530400"/>
    </source>
</evidence>
<feature type="region of interest" description="Disordered" evidence="1">
    <location>
        <begin position="132"/>
        <end position="154"/>
    </location>
</feature>
<evidence type="ECO:0000313" key="2">
    <source>
        <dbReference type="EMBL" id="KAL3802135.1"/>
    </source>
</evidence>
<proteinExistence type="predicted"/>